<proteinExistence type="predicted"/>
<organism evidence="2 4">
    <name type="scientific">Phytophthora rubi</name>
    <dbReference type="NCBI Taxonomy" id="129364"/>
    <lineage>
        <taxon>Eukaryota</taxon>
        <taxon>Sar</taxon>
        <taxon>Stramenopiles</taxon>
        <taxon>Oomycota</taxon>
        <taxon>Peronosporomycetes</taxon>
        <taxon>Peronosporales</taxon>
        <taxon>Peronosporaceae</taxon>
        <taxon>Phytophthora</taxon>
    </lineage>
</organism>
<dbReference type="PANTHER" id="PTHR19303">
    <property type="entry name" value="TRANSPOSON"/>
    <property type="match status" value="1"/>
</dbReference>
<evidence type="ECO:0000259" key="1">
    <source>
        <dbReference type="Pfam" id="PF03184"/>
    </source>
</evidence>
<comment type="caution">
    <text evidence="2">The sequence shown here is derived from an EMBL/GenBank/DDBJ whole genome shotgun (WGS) entry which is preliminary data.</text>
</comment>
<dbReference type="Proteomes" id="UP000429607">
    <property type="component" value="Unassembled WGS sequence"/>
</dbReference>
<keyword evidence="5" id="KW-1185">Reference proteome</keyword>
<dbReference type="InterPro" id="IPR050863">
    <property type="entry name" value="CenT-Element_Derived"/>
</dbReference>
<protein>
    <recommendedName>
        <fullName evidence="1">DDE-1 domain-containing protein</fullName>
    </recommendedName>
</protein>
<dbReference type="GO" id="GO:0005634">
    <property type="term" value="C:nucleus"/>
    <property type="evidence" value="ECO:0007669"/>
    <property type="project" value="TreeGrafter"/>
</dbReference>
<dbReference type="AlphaFoldDB" id="A0A6A3HMD8"/>
<dbReference type="InterPro" id="IPR004875">
    <property type="entry name" value="DDE_SF_endonuclease_dom"/>
</dbReference>
<dbReference type="PANTHER" id="PTHR19303:SF73">
    <property type="entry name" value="PROTEIN PDC2"/>
    <property type="match status" value="1"/>
</dbReference>
<accession>A0A6A3HMD8</accession>
<evidence type="ECO:0000313" key="5">
    <source>
        <dbReference type="Proteomes" id="UP000434957"/>
    </source>
</evidence>
<dbReference type="EMBL" id="QXFT01003200">
    <property type="protein sequence ID" value="KAE9288229.1"/>
    <property type="molecule type" value="Genomic_DNA"/>
</dbReference>
<evidence type="ECO:0000313" key="2">
    <source>
        <dbReference type="EMBL" id="KAE8971020.1"/>
    </source>
</evidence>
<dbReference type="Pfam" id="PF03184">
    <property type="entry name" value="DDE_1"/>
    <property type="match status" value="1"/>
</dbReference>
<sequence length="181" mass="20347">MDETGFFFNNVPRGSLCVSSAPALKQDKARITLALCTNATGTDKSPLLFSGKSVKPRWLAKKPADVQYTSAPRAWMTTTTFQDWLRDVDQSMREKRRRVLLLVDNASSHCDDGLALTNVRLAKLPPNTTSKIQPLGQGFIYCVKREVLRKKMEHALDRIEDGEENLYKVGMLKGIEWCAEA</sequence>
<evidence type="ECO:0000313" key="3">
    <source>
        <dbReference type="EMBL" id="KAE9288229.1"/>
    </source>
</evidence>
<evidence type="ECO:0000313" key="4">
    <source>
        <dbReference type="Proteomes" id="UP000429607"/>
    </source>
</evidence>
<feature type="domain" description="DDE-1" evidence="1">
    <location>
        <begin position="28"/>
        <end position="181"/>
    </location>
</feature>
<dbReference type="EMBL" id="QXFV01004207">
    <property type="protein sequence ID" value="KAE8971020.1"/>
    <property type="molecule type" value="Genomic_DNA"/>
</dbReference>
<reference evidence="2 4" key="1">
    <citation type="submission" date="2018-09" db="EMBL/GenBank/DDBJ databases">
        <title>Genomic investigation of the strawberry pathogen Phytophthora fragariae indicates pathogenicity is determined by transcriptional variation in three key races.</title>
        <authorList>
            <person name="Adams T.M."/>
            <person name="Armitage A.D."/>
            <person name="Sobczyk M.K."/>
            <person name="Bates H.J."/>
            <person name="Dunwell J.M."/>
            <person name="Nellist C.F."/>
            <person name="Harrison R.J."/>
        </authorList>
    </citation>
    <scope>NUCLEOTIDE SEQUENCE [LARGE SCALE GENOMIC DNA]</scope>
    <source>
        <strain evidence="2 4">SCRP249</strain>
        <strain evidence="3 5">SCRP333</strain>
    </source>
</reference>
<dbReference type="Proteomes" id="UP000434957">
    <property type="component" value="Unassembled WGS sequence"/>
</dbReference>
<gene>
    <name evidence="2" type="ORF">PR001_g27024</name>
    <name evidence="3" type="ORF">PR003_g25853</name>
</gene>
<dbReference type="GO" id="GO:0003677">
    <property type="term" value="F:DNA binding"/>
    <property type="evidence" value="ECO:0007669"/>
    <property type="project" value="TreeGrafter"/>
</dbReference>
<name>A0A6A3HMD8_9STRA</name>